<keyword evidence="3" id="KW-1185">Reference proteome</keyword>
<evidence type="ECO:0000256" key="1">
    <source>
        <dbReference type="SAM" id="MobiDB-lite"/>
    </source>
</evidence>
<reference evidence="3" key="1">
    <citation type="submission" date="2014-04" db="EMBL/GenBank/DDBJ databases">
        <title>Evolutionary Origins and Diversification of the Mycorrhizal Mutualists.</title>
        <authorList>
            <consortium name="DOE Joint Genome Institute"/>
            <consortium name="Mycorrhizal Genomics Consortium"/>
            <person name="Kohler A."/>
            <person name="Kuo A."/>
            <person name="Nagy L.G."/>
            <person name="Floudas D."/>
            <person name="Copeland A."/>
            <person name="Barry K.W."/>
            <person name="Cichocki N."/>
            <person name="Veneault-Fourrey C."/>
            <person name="LaButti K."/>
            <person name="Lindquist E.A."/>
            <person name="Lipzen A."/>
            <person name="Lundell T."/>
            <person name="Morin E."/>
            <person name="Murat C."/>
            <person name="Riley R."/>
            <person name="Ohm R."/>
            <person name="Sun H."/>
            <person name="Tunlid A."/>
            <person name="Henrissat B."/>
            <person name="Grigoriev I.V."/>
            <person name="Hibbett D.S."/>
            <person name="Martin F."/>
        </authorList>
    </citation>
    <scope>NUCLEOTIDE SEQUENCE [LARGE SCALE GENOMIC DNA]</scope>
    <source>
        <strain evidence="3">FD-334 SS-4</strain>
    </source>
</reference>
<dbReference type="AlphaFoldDB" id="A0A0D2L3Q7"/>
<name>A0A0D2L3Q7_HYPSF</name>
<accession>A0A0D2L3Q7</accession>
<dbReference type="EMBL" id="KN817558">
    <property type="protein sequence ID" value="KJA21432.1"/>
    <property type="molecule type" value="Genomic_DNA"/>
</dbReference>
<feature type="compositionally biased region" description="Polar residues" evidence="1">
    <location>
        <begin position="68"/>
        <end position="80"/>
    </location>
</feature>
<organism evidence="2 3">
    <name type="scientific">Hypholoma sublateritium (strain FD-334 SS-4)</name>
    <dbReference type="NCBI Taxonomy" id="945553"/>
    <lineage>
        <taxon>Eukaryota</taxon>
        <taxon>Fungi</taxon>
        <taxon>Dikarya</taxon>
        <taxon>Basidiomycota</taxon>
        <taxon>Agaricomycotina</taxon>
        <taxon>Agaricomycetes</taxon>
        <taxon>Agaricomycetidae</taxon>
        <taxon>Agaricales</taxon>
        <taxon>Agaricineae</taxon>
        <taxon>Strophariaceae</taxon>
        <taxon>Hypholoma</taxon>
    </lineage>
</organism>
<proteinExistence type="predicted"/>
<gene>
    <name evidence="2" type="ORF">HYPSUDRAFT_732792</name>
</gene>
<evidence type="ECO:0000313" key="2">
    <source>
        <dbReference type="EMBL" id="KJA21432.1"/>
    </source>
</evidence>
<sequence length="111" mass="12292">MEMVFPSIHEETGPRRPFRHLIRFASPPRLGSARSPPYSRSISSFPTCFQSPLPPPVHAAIASRRHLSTSPRRASPTGTWSKRVHSPAMCSCTMYLGFSIQLEQIECGGIA</sequence>
<feature type="region of interest" description="Disordered" evidence="1">
    <location>
        <begin position="63"/>
        <end position="84"/>
    </location>
</feature>
<dbReference type="Proteomes" id="UP000054270">
    <property type="component" value="Unassembled WGS sequence"/>
</dbReference>
<evidence type="ECO:0000313" key="3">
    <source>
        <dbReference type="Proteomes" id="UP000054270"/>
    </source>
</evidence>
<protein>
    <submittedName>
        <fullName evidence="2">Uncharacterized protein</fullName>
    </submittedName>
</protein>